<dbReference type="Proteomes" id="UP001166674">
    <property type="component" value="Unassembled WGS sequence"/>
</dbReference>
<gene>
    <name evidence="2" type="ORF">SUZIE_154465</name>
</gene>
<feature type="coiled-coil region" evidence="1">
    <location>
        <begin position="81"/>
        <end position="173"/>
    </location>
</feature>
<organism evidence="2 3">
    <name type="scientific">Sciurus carolinensis</name>
    <name type="common">Eastern gray squirrel</name>
    <dbReference type="NCBI Taxonomy" id="30640"/>
    <lineage>
        <taxon>Eukaryota</taxon>
        <taxon>Metazoa</taxon>
        <taxon>Chordata</taxon>
        <taxon>Craniata</taxon>
        <taxon>Vertebrata</taxon>
        <taxon>Euteleostomi</taxon>
        <taxon>Mammalia</taxon>
        <taxon>Eutheria</taxon>
        <taxon>Euarchontoglires</taxon>
        <taxon>Glires</taxon>
        <taxon>Rodentia</taxon>
        <taxon>Sciuromorpha</taxon>
        <taxon>Sciuridae</taxon>
        <taxon>Sciurinae</taxon>
        <taxon>Sciurini</taxon>
        <taxon>Sciurus</taxon>
    </lineage>
</organism>
<keyword evidence="1" id="KW-0175">Coiled coil</keyword>
<evidence type="ECO:0000313" key="2">
    <source>
        <dbReference type="EMBL" id="MBZ3879743.1"/>
    </source>
</evidence>
<protein>
    <submittedName>
        <fullName evidence="2">Myosin-15</fullName>
    </submittedName>
</protein>
<dbReference type="EMBL" id="JAATJV010369000">
    <property type="protein sequence ID" value="MBZ3879743.1"/>
    <property type="molecule type" value="Genomic_DNA"/>
</dbReference>
<name>A0AA41MX89_SCICA</name>
<evidence type="ECO:0000256" key="1">
    <source>
        <dbReference type="SAM" id="Coils"/>
    </source>
</evidence>
<accession>A0AA41MX89</accession>
<feature type="coiled-coil region" evidence="1">
    <location>
        <begin position="332"/>
        <end position="403"/>
    </location>
</feature>
<dbReference type="InterPro" id="IPR027417">
    <property type="entry name" value="P-loop_NTPase"/>
</dbReference>
<sequence>MTWLETQKKLAISLQEAAEGGQCQECLPEKSQHQLLLELDFYHKKLQQLFLQHIFILEQEVHREEGIGWASIDFGLDLQACRDLIEKVEEEEEINSTLTARGRKLEDECSELKKEIDDLETILAKSDKEKRASESKLEGALERKARMNCEREKHKLENDLKVNQETVENLESSQQQKQQYAIDSLQSSLNSEARSRLGATRLRKRMERDLMEMECQLHCANWQVSEATKYLGRLQSQMKNTNLLSQKKKLEADVAQIQKEAEKMMQMCQNAEEKVRKAATESEAMVWLQVHESKGELEGQLHRNRETHREAHRLECRIRKLTYQAEEDKKTLSKIQTLMDKIQHKVQSLKQQVEGDFFLYFLFLLEAQVNQYLLKYKQQQCELSEVKERAEIAQSQVNKLKIKANEFEKGTADIQLCSNLEHVRLCLVPLHELVFLFKKIFLNQKQVQIKSSLFTNSCVGNREVPSI</sequence>
<dbReference type="SUPFAM" id="SSF90257">
    <property type="entry name" value="Myosin rod fragments"/>
    <property type="match status" value="1"/>
</dbReference>
<dbReference type="SUPFAM" id="SSF52540">
    <property type="entry name" value="P-loop containing nucleoside triphosphate hydrolases"/>
    <property type="match status" value="1"/>
</dbReference>
<dbReference type="Gene3D" id="1.20.58.530">
    <property type="match status" value="1"/>
</dbReference>
<dbReference type="AlphaFoldDB" id="A0AA41MX89"/>
<evidence type="ECO:0000313" key="3">
    <source>
        <dbReference type="Proteomes" id="UP001166674"/>
    </source>
</evidence>
<dbReference type="Gene3D" id="1.20.5.370">
    <property type="match status" value="2"/>
</dbReference>
<comment type="caution">
    <text evidence="2">The sequence shown here is derived from an EMBL/GenBank/DDBJ whole genome shotgun (WGS) entry which is preliminary data.</text>
</comment>
<reference evidence="2" key="1">
    <citation type="submission" date="2020-03" db="EMBL/GenBank/DDBJ databases">
        <title>Studies in the Genomics of Life Span.</title>
        <authorList>
            <person name="Glass D."/>
        </authorList>
    </citation>
    <scope>NUCLEOTIDE SEQUENCE</scope>
    <source>
        <strain evidence="2">SUZIE</strain>
        <tissue evidence="2">Muscle</tissue>
    </source>
</reference>
<keyword evidence="3" id="KW-1185">Reference proteome</keyword>
<dbReference type="InterPro" id="IPR014751">
    <property type="entry name" value="XRCC4-like_C"/>
</dbReference>
<feature type="coiled-coil region" evidence="1">
    <location>
        <begin position="240"/>
        <end position="281"/>
    </location>
</feature>
<proteinExistence type="predicted"/>